<name>A0A501XDM1_9SPHN</name>
<dbReference type="EMBL" id="VFSU01000034">
    <property type="protein sequence ID" value="TPE58632.1"/>
    <property type="molecule type" value="Genomic_DNA"/>
</dbReference>
<gene>
    <name evidence="1" type="ORF">FJQ54_16395</name>
</gene>
<comment type="caution">
    <text evidence="1">The sequence shown here is derived from an EMBL/GenBank/DDBJ whole genome shotgun (WGS) entry which is preliminary data.</text>
</comment>
<accession>A0A501XDM1</accession>
<dbReference type="RefSeq" id="WP_140929484.1">
    <property type="nucleotide sequence ID" value="NZ_VFSU01000034.1"/>
</dbReference>
<sequence length="300" mass="32071">MPNQKDISVNKKGGSILPGVAAAAAAAAAALAAWQLVRRQLKRSPIVVAEQGGPYRLLQPKNRPVPGANPFTIVASLPRPHASLPQWTLERILIAPYSRRFAVEERELVAGEIYETDWAVSLIDMNGAMLFFATDDSYPTTLYSGTDPDGPIPLQQAQARADAEWNKERVHTPGLPRTILSGRFADVSSAGTFRVAGWLANGNLVVAGRTPVRVAFPDGSPYDSDDIGDWWGIVAPSGSGWAYVEKGAGPVPPRHSLVTMPAKSLNVSLSPDGLLLLNRRPVPGYAPMAAVDGPYPPRLG</sequence>
<proteinExistence type="predicted"/>
<dbReference type="Proteomes" id="UP000319897">
    <property type="component" value="Unassembled WGS sequence"/>
</dbReference>
<reference evidence="1 2" key="1">
    <citation type="submission" date="2019-06" db="EMBL/GenBank/DDBJ databases">
        <authorList>
            <person name="Lee I."/>
            <person name="Jang G.I."/>
            <person name="Hwang C.Y."/>
        </authorList>
    </citation>
    <scope>NUCLEOTIDE SEQUENCE [LARGE SCALE GENOMIC DNA]</scope>
    <source>
        <strain evidence="1 2">PAMC 28131</strain>
    </source>
</reference>
<keyword evidence="2" id="KW-1185">Reference proteome</keyword>
<evidence type="ECO:0000313" key="2">
    <source>
        <dbReference type="Proteomes" id="UP000319897"/>
    </source>
</evidence>
<organism evidence="1 2">
    <name type="scientific">Sandaracinobacter neustonicus</name>
    <dbReference type="NCBI Taxonomy" id="1715348"/>
    <lineage>
        <taxon>Bacteria</taxon>
        <taxon>Pseudomonadati</taxon>
        <taxon>Pseudomonadota</taxon>
        <taxon>Alphaproteobacteria</taxon>
        <taxon>Sphingomonadales</taxon>
        <taxon>Sphingosinicellaceae</taxon>
        <taxon>Sandaracinobacter</taxon>
    </lineage>
</organism>
<protein>
    <submittedName>
        <fullName evidence="1">Uncharacterized protein</fullName>
    </submittedName>
</protein>
<dbReference type="AlphaFoldDB" id="A0A501XDM1"/>
<evidence type="ECO:0000313" key="1">
    <source>
        <dbReference type="EMBL" id="TPE58632.1"/>
    </source>
</evidence>